<dbReference type="Gene3D" id="2.20.180.10">
    <property type="entry name" value="putative fmn-dependent nitroreductase like domains"/>
    <property type="match status" value="1"/>
</dbReference>
<accession>A0A1M6HEU8</accession>
<name>A0A1M6HEU8_9CLOT</name>
<gene>
    <name evidence="4" type="ORF">SAMN05444401_2498</name>
</gene>
<dbReference type="PANTHER" id="PTHR43673">
    <property type="entry name" value="NAD(P)H NITROREDUCTASE YDGI-RELATED"/>
    <property type="match status" value="1"/>
</dbReference>
<dbReference type="Gene3D" id="3.40.109.10">
    <property type="entry name" value="NADH Oxidase"/>
    <property type="match status" value="1"/>
</dbReference>
<dbReference type="Proteomes" id="UP000184080">
    <property type="component" value="Unassembled WGS sequence"/>
</dbReference>
<evidence type="ECO:0000256" key="1">
    <source>
        <dbReference type="ARBA" id="ARBA00007118"/>
    </source>
</evidence>
<dbReference type="InterPro" id="IPR023312">
    <property type="entry name" value="Put_nitroreductase_C_bac"/>
</dbReference>
<proteinExistence type="inferred from homology"/>
<feature type="domain" description="Nitroreductase" evidence="3">
    <location>
        <begin position="10"/>
        <end position="149"/>
    </location>
</feature>
<dbReference type="OrthoDB" id="9804207at2"/>
<dbReference type="Pfam" id="PF00881">
    <property type="entry name" value="Nitroreductase"/>
    <property type="match status" value="1"/>
</dbReference>
<dbReference type="EMBL" id="FQZO01000003">
    <property type="protein sequence ID" value="SHJ20740.1"/>
    <property type="molecule type" value="Genomic_DNA"/>
</dbReference>
<keyword evidence="5" id="KW-1185">Reference proteome</keyword>
<dbReference type="InterPro" id="IPR029479">
    <property type="entry name" value="Nitroreductase"/>
</dbReference>
<dbReference type="InterPro" id="IPR000415">
    <property type="entry name" value="Nitroreductase-like"/>
</dbReference>
<dbReference type="GO" id="GO:0016491">
    <property type="term" value="F:oxidoreductase activity"/>
    <property type="evidence" value="ECO:0007669"/>
    <property type="project" value="UniProtKB-KW"/>
</dbReference>
<evidence type="ECO:0000313" key="5">
    <source>
        <dbReference type="Proteomes" id="UP000184080"/>
    </source>
</evidence>
<comment type="similarity">
    <text evidence="1">Belongs to the nitroreductase family.</text>
</comment>
<protein>
    <submittedName>
        <fullName evidence="4">Nitroreductase</fullName>
    </submittedName>
</protein>
<dbReference type="CDD" id="cd02062">
    <property type="entry name" value="Nitro_FMN_reductase"/>
    <property type="match status" value="1"/>
</dbReference>
<evidence type="ECO:0000313" key="4">
    <source>
        <dbReference type="EMBL" id="SHJ20740.1"/>
    </source>
</evidence>
<keyword evidence="2" id="KW-0560">Oxidoreductase</keyword>
<reference evidence="4 5" key="1">
    <citation type="submission" date="2016-11" db="EMBL/GenBank/DDBJ databases">
        <authorList>
            <person name="Jaros S."/>
            <person name="Januszkiewicz K."/>
            <person name="Wedrychowicz H."/>
        </authorList>
    </citation>
    <scope>NUCLEOTIDE SEQUENCE [LARGE SCALE GENOMIC DNA]</scope>
    <source>
        <strain evidence="4 5">DSM 21864</strain>
    </source>
</reference>
<dbReference type="AlphaFoldDB" id="A0A1M6HEU8"/>
<dbReference type="SUPFAM" id="SSF55469">
    <property type="entry name" value="FMN-dependent nitroreductase-like"/>
    <property type="match status" value="1"/>
</dbReference>
<dbReference type="PANTHER" id="PTHR43673:SF10">
    <property type="entry name" value="NADH DEHYDROGENASE_NAD(P)H NITROREDUCTASE XCC3605-RELATED"/>
    <property type="match status" value="1"/>
</dbReference>
<evidence type="ECO:0000259" key="3">
    <source>
        <dbReference type="Pfam" id="PF00881"/>
    </source>
</evidence>
<sequence>MIKDLLLKNRSYRRFYEDEKISKETLIELMNLARISSSGGNLQSLKYVLSYTEERNQIVFDNLKWAGYLKDWHGPEKGERPSAYIIMLHDKDISNNYFWDHGIAAENILLGAVEKGLGGCMFGSVNRLELSKALNIPSKYEILMVIALGAPKENVILEEIDKNGDIKYYRDEEGNHYVPKRKLEDIVLDI</sequence>
<organism evidence="4 5">
    <name type="scientific">Clostridium amylolyticum</name>
    <dbReference type="NCBI Taxonomy" id="1121298"/>
    <lineage>
        <taxon>Bacteria</taxon>
        <taxon>Bacillati</taxon>
        <taxon>Bacillota</taxon>
        <taxon>Clostridia</taxon>
        <taxon>Eubacteriales</taxon>
        <taxon>Clostridiaceae</taxon>
        <taxon>Clostridium</taxon>
    </lineage>
</organism>
<dbReference type="STRING" id="1121298.SAMN05444401_2498"/>
<dbReference type="RefSeq" id="WP_073006963.1">
    <property type="nucleotide sequence ID" value="NZ_FQZO01000003.1"/>
</dbReference>
<evidence type="ECO:0000256" key="2">
    <source>
        <dbReference type="ARBA" id="ARBA00023002"/>
    </source>
</evidence>